<evidence type="ECO:0000313" key="3">
    <source>
        <dbReference type="EMBL" id="ABL00042.1"/>
    </source>
</evidence>
<dbReference type="PROSITE" id="PS51740">
    <property type="entry name" value="SPOVT_ABRB"/>
    <property type="match status" value="1"/>
</dbReference>
<dbReference type="RefSeq" id="WP_011736297.1">
    <property type="nucleotide sequence ID" value="NC_008609.1"/>
</dbReference>
<evidence type="ECO:0000256" key="1">
    <source>
        <dbReference type="PROSITE-ProRule" id="PRU01076"/>
    </source>
</evidence>
<protein>
    <submittedName>
        <fullName evidence="3">Transcriptional regulator/antitoxin, MazE</fullName>
    </submittedName>
</protein>
<organism evidence="3 4">
    <name type="scientific">Pelobacter propionicus (strain DSM 2379 / NBRC 103807 / OttBd1)</name>
    <dbReference type="NCBI Taxonomy" id="338966"/>
    <lineage>
        <taxon>Bacteria</taxon>
        <taxon>Pseudomonadati</taxon>
        <taxon>Thermodesulfobacteriota</taxon>
        <taxon>Desulfuromonadia</taxon>
        <taxon>Desulfuromonadales</taxon>
        <taxon>Desulfuromonadaceae</taxon>
        <taxon>Pelobacter</taxon>
    </lineage>
</organism>
<dbReference type="Gene3D" id="2.10.260.10">
    <property type="match status" value="1"/>
</dbReference>
<dbReference type="OrthoDB" id="9795766at2"/>
<dbReference type="KEGG" id="ppd:Ppro_2436"/>
<dbReference type="EMBL" id="CP000482">
    <property type="protein sequence ID" value="ABL00042.1"/>
    <property type="molecule type" value="Genomic_DNA"/>
</dbReference>
<dbReference type="Proteomes" id="UP000006732">
    <property type="component" value="Chromosome"/>
</dbReference>
<name>A1ARS1_PELPD</name>
<sequence>MLTHLVSIGNSKGIRIPAALLRQYDIIEEVELLPGKDEIVLRPVSRKPRNGWDEAFALMRERNEDALLTDDVLDLEEWEWS</sequence>
<dbReference type="eggNOG" id="COG2336">
    <property type="taxonomic scope" value="Bacteria"/>
</dbReference>
<dbReference type="InterPro" id="IPR007159">
    <property type="entry name" value="SpoVT-AbrB_dom"/>
</dbReference>
<dbReference type="SMART" id="SM00966">
    <property type="entry name" value="SpoVT_AbrB"/>
    <property type="match status" value="1"/>
</dbReference>
<dbReference type="AlphaFoldDB" id="A1ARS1"/>
<keyword evidence="4" id="KW-1185">Reference proteome</keyword>
<proteinExistence type="predicted"/>
<evidence type="ECO:0000313" key="4">
    <source>
        <dbReference type="Proteomes" id="UP000006732"/>
    </source>
</evidence>
<dbReference type="GO" id="GO:0003677">
    <property type="term" value="F:DNA binding"/>
    <property type="evidence" value="ECO:0007669"/>
    <property type="project" value="UniProtKB-UniRule"/>
</dbReference>
<keyword evidence="1" id="KW-0238">DNA-binding</keyword>
<evidence type="ECO:0000259" key="2">
    <source>
        <dbReference type="PROSITE" id="PS51740"/>
    </source>
</evidence>
<dbReference type="STRING" id="338966.Ppro_2436"/>
<accession>A1ARS1</accession>
<feature type="domain" description="SpoVT-AbrB" evidence="2">
    <location>
        <begin position="3"/>
        <end position="46"/>
    </location>
</feature>
<gene>
    <name evidence="3" type="ordered locus">Ppro_2436</name>
</gene>
<dbReference type="HOGENOM" id="CLU_150554_3_0_7"/>
<dbReference type="SUPFAM" id="SSF89447">
    <property type="entry name" value="AbrB/MazE/MraZ-like"/>
    <property type="match status" value="1"/>
</dbReference>
<dbReference type="InterPro" id="IPR037914">
    <property type="entry name" value="SpoVT-AbrB_sf"/>
</dbReference>
<reference evidence="3 4" key="1">
    <citation type="submission" date="2006-10" db="EMBL/GenBank/DDBJ databases">
        <title>Complete sequence of chromosome of Pelobacter propionicus DSM 2379.</title>
        <authorList>
            <consortium name="US DOE Joint Genome Institute"/>
            <person name="Copeland A."/>
            <person name="Lucas S."/>
            <person name="Lapidus A."/>
            <person name="Barry K."/>
            <person name="Detter J.C."/>
            <person name="Glavina del Rio T."/>
            <person name="Hammon N."/>
            <person name="Israni S."/>
            <person name="Dalin E."/>
            <person name="Tice H."/>
            <person name="Pitluck S."/>
            <person name="Saunders E."/>
            <person name="Brettin T."/>
            <person name="Bruce D."/>
            <person name="Han C."/>
            <person name="Tapia R."/>
            <person name="Schmutz J."/>
            <person name="Larimer F."/>
            <person name="Land M."/>
            <person name="Hauser L."/>
            <person name="Kyrpides N."/>
            <person name="Kim E."/>
            <person name="Lovley D."/>
            <person name="Richardson P."/>
        </authorList>
    </citation>
    <scope>NUCLEOTIDE SEQUENCE [LARGE SCALE GENOMIC DNA]</scope>
    <source>
        <strain evidence="4">DSM 2379 / NBRC 103807 / OttBd1</strain>
    </source>
</reference>